<dbReference type="InterPro" id="IPR019080">
    <property type="entry name" value="YqaJ_viral_recombinase"/>
</dbReference>
<organism evidence="1 2">
    <name type="scientific">Roseateles depolymerans</name>
    <dbReference type="NCBI Taxonomy" id="76731"/>
    <lineage>
        <taxon>Bacteria</taxon>
        <taxon>Pseudomonadati</taxon>
        <taxon>Pseudomonadota</taxon>
        <taxon>Betaproteobacteria</taxon>
        <taxon>Burkholderiales</taxon>
        <taxon>Sphaerotilaceae</taxon>
        <taxon>Roseateles</taxon>
    </lineage>
</organism>
<dbReference type="OrthoDB" id="9135654at2"/>
<proteinExistence type="predicted"/>
<evidence type="ECO:0000313" key="2">
    <source>
        <dbReference type="Proteomes" id="UP000060699"/>
    </source>
</evidence>
<dbReference type="EMBL" id="CP013729">
    <property type="protein sequence ID" value="ALV06667.1"/>
    <property type="molecule type" value="Genomic_DNA"/>
</dbReference>
<evidence type="ECO:0000313" key="1">
    <source>
        <dbReference type="EMBL" id="ALV06667.1"/>
    </source>
</evidence>
<sequence>MKIHNLRQGSPEWLAYRAQHFNASDAPAMMGVSPYKTRAELLRELHTGVAAEIDEGTQRRYDNGHRAEALARPLAEEFIGQELYPVTGSNGRLSASFDGLTLDYSIGFEHKALNNELRECFRRVATPEYRECDPGRELPIYHRVQMEQQLMISGAEKVLFMASQWNGEELVEEQHCWYFPDAALRAEIVAGWDQFAKDLAAYKLPEAAEPAPVGKAPEALPALLIEVTGKVTSSNLADFKRTALAAIGSVNRDLKTDKDFADAAKAVKWCSEVEERLAAAKQHALSQTSSIDELFRTIDEISGEARRVRLDLDKLVTRRKTEVKEEAVVRARAALHDHYAVLNAELAPGASPILPTPLVDFAGAIKGLRSFDSMQEALDTLLAKSKISADMAARAVRSNMAALREQADGFGFLFPDLHQIVTKAPEDFAMVIRARIAEHKQAEADKVAAAKAAEEQRQARLDADRKARIDARIAQLETALVEYGPLPSGAIDAKRMAIMANEPSEDLYGDRLAEAVKLRSQVLIALGEQHQAALVREEAAAQAARDELAAKAAAQVAAEVVPVATPMPPAAAPVHRAPVAEVPTLKLGVINERLGFVMTSDFLASLGFTAHTDRSARLYREGDFSAICAAISAHVLAVAAEIEQAV</sequence>
<dbReference type="AlphaFoldDB" id="A0A0U3N381"/>
<dbReference type="STRING" id="76731.RD2015_2195"/>
<name>A0A0U3N381_9BURK</name>
<reference evidence="1 2" key="1">
    <citation type="submission" date="2015-12" db="EMBL/GenBank/DDBJ databases">
        <title>Complete genome of Roseateles depolymerans KCTC 42856.</title>
        <authorList>
            <person name="Kim K.M."/>
        </authorList>
    </citation>
    <scope>NUCLEOTIDE SEQUENCE [LARGE SCALE GENOMIC DNA]</scope>
    <source>
        <strain evidence="1 2">KCTC 42856</strain>
    </source>
</reference>
<accession>A0A0U3N381</accession>
<dbReference type="Pfam" id="PF09588">
    <property type="entry name" value="YqaJ"/>
    <property type="match status" value="1"/>
</dbReference>
<dbReference type="InterPro" id="IPR011604">
    <property type="entry name" value="PDDEXK-like_dom_sf"/>
</dbReference>
<dbReference type="Gene3D" id="3.90.320.10">
    <property type="match status" value="1"/>
</dbReference>
<dbReference type="PATRIC" id="fig|76731.3.peg.2248"/>
<dbReference type="Proteomes" id="UP000060699">
    <property type="component" value="Chromosome"/>
</dbReference>
<dbReference type="KEGG" id="rdp:RD2015_2195"/>
<dbReference type="InterPro" id="IPR011335">
    <property type="entry name" value="Restrct_endonuc-II-like"/>
</dbReference>
<protein>
    <submittedName>
        <fullName evidence="1">Uncharacterized protein</fullName>
    </submittedName>
</protein>
<keyword evidence="2" id="KW-1185">Reference proteome</keyword>
<gene>
    <name evidence="1" type="ORF">RD2015_2195</name>
</gene>
<dbReference type="SUPFAM" id="SSF52980">
    <property type="entry name" value="Restriction endonuclease-like"/>
    <property type="match status" value="1"/>
</dbReference>
<dbReference type="RefSeq" id="WP_058934908.1">
    <property type="nucleotide sequence ID" value="NZ_CP013729.1"/>
</dbReference>